<dbReference type="WBParaSite" id="TCNE_0000772901-mRNA-1">
    <property type="protein sequence ID" value="TCNE_0000772901-mRNA-1"/>
    <property type="gene ID" value="TCNE_0000772901"/>
</dbReference>
<name>A0A183UGV9_TOXCA</name>
<protein>
    <submittedName>
        <fullName evidence="3">LSM14 domain-containing protein</fullName>
    </submittedName>
</protein>
<reference evidence="1 2" key="2">
    <citation type="submission" date="2018-11" db="EMBL/GenBank/DDBJ databases">
        <authorList>
            <consortium name="Pathogen Informatics"/>
        </authorList>
    </citation>
    <scope>NUCLEOTIDE SEQUENCE [LARGE SCALE GENOMIC DNA]</scope>
</reference>
<gene>
    <name evidence="1" type="ORF">TCNE_LOCUS7729</name>
</gene>
<evidence type="ECO:0000313" key="3">
    <source>
        <dbReference type="WBParaSite" id="TCNE_0000772901-mRNA-1"/>
    </source>
</evidence>
<dbReference type="AlphaFoldDB" id="A0A183UGV9"/>
<proteinExistence type="predicted"/>
<reference evidence="3" key="1">
    <citation type="submission" date="2016-06" db="UniProtKB">
        <authorList>
            <consortium name="WormBaseParasite"/>
        </authorList>
    </citation>
    <scope>IDENTIFICATION</scope>
</reference>
<keyword evidence="2" id="KW-1185">Reference proteome</keyword>
<evidence type="ECO:0000313" key="1">
    <source>
        <dbReference type="EMBL" id="VDM39050.1"/>
    </source>
</evidence>
<accession>A0A183UGV9</accession>
<dbReference type="Proteomes" id="UP000050794">
    <property type="component" value="Unassembled WGS sequence"/>
</dbReference>
<sequence>MRYLGRVEQPFSGILYGKNKEYAGSDDSEVARDIIVTNKELQSSLKIEKIIVVRFDTERETKAAGR</sequence>
<evidence type="ECO:0000313" key="2">
    <source>
        <dbReference type="Proteomes" id="UP000050794"/>
    </source>
</evidence>
<organism evidence="2 3">
    <name type="scientific">Toxocara canis</name>
    <name type="common">Canine roundworm</name>
    <dbReference type="NCBI Taxonomy" id="6265"/>
    <lineage>
        <taxon>Eukaryota</taxon>
        <taxon>Metazoa</taxon>
        <taxon>Ecdysozoa</taxon>
        <taxon>Nematoda</taxon>
        <taxon>Chromadorea</taxon>
        <taxon>Rhabditida</taxon>
        <taxon>Spirurina</taxon>
        <taxon>Ascaridomorpha</taxon>
        <taxon>Ascaridoidea</taxon>
        <taxon>Toxocaridae</taxon>
        <taxon>Toxocara</taxon>
    </lineage>
</organism>
<dbReference type="EMBL" id="UYWY01019743">
    <property type="protein sequence ID" value="VDM39050.1"/>
    <property type="molecule type" value="Genomic_DNA"/>
</dbReference>